<gene>
    <name evidence="1" type="ordered locus">DGo_PB0264</name>
</gene>
<dbReference type="OrthoDB" id="877995at2"/>
<accession>H8H1Y6</accession>
<proteinExistence type="predicted"/>
<keyword evidence="1" id="KW-0614">Plasmid</keyword>
<protein>
    <submittedName>
        <fullName evidence="1">Uncharacterized protein</fullName>
    </submittedName>
</protein>
<evidence type="ECO:0000313" key="2">
    <source>
        <dbReference type="Proteomes" id="UP000007575"/>
    </source>
</evidence>
<dbReference type="EMBL" id="CP002193">
    <property type="protein sequence ID" value="AFD27533.1"/>
    <property type="molecule type" value="Genomic_DNA"/>
</dbReference>
<evidence type="ECO:0000313" key="1">
    <source>
        <dbReference type="EMBL" id="AFD27533.1"/>
    </source>
</evidence>
<dbReference type="Proteomes" id="UP000007575">
    <property type="component" value="Plasmid P2"/>
</dbReference>
<sequence>MTPQQPENHEPFTALDQLREPFIWSGASLVPEIGATVHVSMNGLGPGTVEAYILDEGRVGAARSLGVRVHLKAPPRHFLQQLRKKGGSRPVVTVFGIELRADADATPPLRLPIITHDQVRTLIVHHDGRTELEGAAALYQQERSVTPLMLQGLAHFQSFLRALDEGHKVEVYETQDRPRPTYAFRVDGRCFSWPRSTLRAYTAMQQAPTLTGMTAACGTIRLSGPAEDALMHLRELVMPIELELLGEAMLWPHAPVLQALSPLTRARLATVLTGLRSAQEVLTELLPVTGPLTSWEMDR</sequence>
<dbReference type="HOGENOM" id="CLU_929757_0_0_0"/>
<name>H8H1Y6_DEIGI</name>
<geneLocation type="plasmid" evidence="1 2">
    <name>P2</name>
</geneLocation>
<organism evidence="1 2">
    <name type="scientific">Deinococcus gobiensis (strain DSM 21396 / JCM 16679 / CGMCC 1.7299 / I-0)</name>
    <dbReference type="NCBI Taxonomy" id="745776"/>
    <lineage>
        <taxon>Bacteria</taxon>
        <taxon>Thermotogati</taxon>
        <taxon>Deinococcota</taxon>
        <taxon>Deinococci</taxon>
        <taxon>Deinococcales</taxon>
        <taxon>Deinococcaceae</taxon>
        <taxon>Deinococcus</taxon>
    </lineage>
</organism>
<keyword evidence="2" id="KW-1185">Reference proteome</keyword>
<reference evidence="1 2" key="1">
    <citation type="journal article" date="2012" name="PLoS ONE">
        <title>Genome sequence and transcriptome analysis of the radioresistant bacterium Deinococcus gobiensis: insights into the extreme environmental adaptations.</title>
        <authorList>
            <person name="Yuan M."/>
            <person name="Chen M."/>
            <person name="Zhang W."/>
            <person name="Lu W."/>
            <person name="Wang J."/>
            <person name="Yang M."/>
            <person name="Zhao P."/>
            <person name="Tang R."/>
            <person name="Li X."/>
            <person name="Hao Y."/>
            <person name="Zhou Z."/>
            <person name="Zhan Y."/>
            <person name="Yu H."/>
            <person name="Teng C."/>
            <person name="Yan Y."/>
            <person name="Ping S."/>
            <person name="Wang Y."/>
            <person name="Lin M."/>
        </authorList>
    </citation>
    <scope>NUCLEOTIDE SEQUENCE [LARGE SCALE GENOMIC DNA]</scope>
    <source>
        <strain evidence="2">DSM 21396 / JCM 16679 / CGMCC 1.7299 / I-0</strain>
        <plasmid evidence="1">P2</plasmid>
    </source>
</reference>
<dbReference type="AlphaFoldDB" id="H8H1Y6"/>
<dbReference type="KEGG" id="dgo:DGo_PB0264"/>
<dbReference type="PATRIC" id="fig|745776.4.peg.3614"/>
<dbReference type="RefSeq" id="WP_014686628.1">
    <property type="nucleotide sequence ID" value="NC_017791.1"/>
</dbReference>